<proteinExistence type="predicted"/>
<dbReference type="STRING" id="76947.GCA_002080435_02779"/>
<sequence>MIRIGCSGWNYRHWRGPFYPEKLAQKHWFAFYADHFDTVEINNSFYRLPRPETVDAWRDQAPPGFCYAAKANRYLTQALKLKNGEEPMERMMASFRHFGPALGPILYQLPPNLTLNLDRLASFLALQPRGIVPVFEFRHPSWYVDSVYRLLDRHGASFCVHDMPGSASPRLATGRDVYVRFHGAKGKYRGRYPEKQLLDWAAWMSDQAQEGFTVWAYFNNDTEAHAIADARALKTMTS</sequence>
<dbReference type="EMBL" id="JFZA02000006">
    <property type="protein sequence ID" value="KFG91090.1"/>
    <property type="molecule type" value="Genomic_DNA"/>
</dbReference>
<accession>A0A086PCH2</accession>
<dbReference type="AlphaFoldDB" id="A0A086PCH2"/>
<dbReference type="RefSeq" id="WP_037463295.1">
    <property type="nucleotide sequence ID" value="NZ_BCZD01000007.1"/>
</dbReference>
<reference evidence="1" key="1">
    <citation type="submission" date="2014-08" db="EMBL/GenBank/DDBJ databases">
        <title>Draft genome sequences of Sphingobium herbicidovorans.</title>
        <authorList>
            <person name="Gan H.M."/>
            <person name="Gan H.Y."/>
            <person name="Savka M.A."/>
        </authorList>
    </citation>
    <scope>NUCLEOTIDE SEQUENCE [LARGE SCALE GENOMIC DNA]</scope>
    <source>
        <strain evidence="1">NBRC 16415</strain>
    </source>
</reference>
<dbReference type="OrthoDB" id="9780310at2"/>
<dbReference type="PANTHER" id="PTHR30348">
    <property type="entry name" value="UNCHARACTERIZED PROTEIN YECE"/>
    <property type="match status" value="1"/>
</dbReference>
<dbReference type="InterPro" id="IPR002763">
    <property type="entry name" value="DUF72"/>
</dbReference>
<evidence type="ECO:0000313" key="1">
    <source>
        <dbReference type="EMBL" id="KFG91090.1"/>
    </source>
</evidence>
<dbReference type="SUPFAM" id="SSF117396">
    <property type="entry name" value="TM1631-like"/>
    <property type="match status" value="1"/>
</dbReference>
<dbReference type="Gene3D" id="3.20.20.410">
    <property type="entry name" value="Protein of unknown function UPF0759"/>
    <property type="match status" value="1"/>
</dbReference>
<dbReference type="Proteomes" id="UP000024284">
    <property type="component" value="Unassembled WGS sequence"/>
</dbReference>
<gene>
    <name evidence="1" type="ORF">BV98_001081</name>
</gene>
<dbReference type="eggNOG" id="COG1801">
    <property type="taxonomic scope" value="Bacteria"/>
</dbReference>
<comment type="caution">
    <text evidence="1">The sequence shown here is derived from an EMBL/GenBank/DDBJ whole genome shotgun (WGS) entry which is preliminary data.</text>
</comment>
<evidence type="ECO:0008006" key="3">
    <source>
        <dbReference type="Google" id="ProtNLM"/>
    </source>
</evidence>
<evidence type="ECO:0000313" key="2">
    <source>
        <dbReference type="Proteomes" id="UP000024284"/>
    </source>
</evidence>
<dbReference type="InterPro" id="IPR036520">
    <property type="entry name" value="UPF0759_sf"/>
</dbReference>
<dbReference type="Pfam" id="PF01904">
    <property type="entry name" value="DUF72"/>
    <property type="match status" value="1"/>
</dbReference>
<organism evidence="1 2">
    <name type="scientific">Sphingobium herbicidovorans (strain ATCC 700291 / DSM 11019 / CCUG 56400 / KCTC 2939 / LMG 18315 / NBRC 16415 / MH)</name>
    <name type="common">Sphingomonas herbicidovorans</name>
    <dbReference type="NCBI Taxonomy" id="1219045"/>
    <lineage>
        <taxon>Bacteria</taxon>
        <taxon>Pseudomonadati</taxon>
        <taxon>Pseudomonadota</taxon>
        <taxon>Alphaproteobacteria</taxon>
        <taxon>Sphingomonadales</taxon>
        <taxon>Sphingomonadaceae</taxon>
        <taxon>Sphingobium</taxon>
    </lineage>
</organism>
<dbReference type="PANTHER" id="PTHR30348:SF4">
    <property type="entry name" value="DUF72 DOMAIN-CONTAINING PROTEIN"/>
    <property type="match status" value="1"/>
</dbReference>
<protein>
    <recommendedName>
        <fullName evidence="3">DUF72 domain-containing protein</fullName>
    </recommendedName>
</protein>
<name>A0A086PCH2_SPHHM</name>
<keyword evidence="2" id="KW-1185">Reference proteome</keyword>
<dbReference type="PATRIC" id="fig|1219045.3.peg.1100"/>